<evidence type="ECO:0000259" key="4">
    <source>
        <dbReference type="Pfam" id="PF07859"/>
    </source>
</evidence>
<sequence>MNAVQANALTPLYALPAAVRRRLAGAPIQIDGNVLDPDLQLLLRLDNLLPHTTKTDAATARAHFRNLCKLIPGNPAELQRVTDLTVRGAAGQLGARLYIPKPGTPTSSGARSSSTSGSGYSSTSVSVSEPATDRSSGSGSGPGSGSGSGSGPATSTSSGSAWGSGSGSDSDSGSSSASAFATGPMAGSTTGPSSASGSRSGSATGPVTGPTTGSGSGFGSGSGPGSGSGSSSRLGSGSGSGFGSGGVGQGLLVFFHGGGWVVGDLNTHDGLCRAIAADAGIRVLSVDYRLAPEAPAPTAAEDAIAAFTWAVEHAEDLGVDPDLVAVGGDSAGGNLAAVVAQQTVRRGLPHPALQVLLYPSVDLVARRPSRDLFSEGFILSENDIIWYRDHYTPDPTIRPDPIVSPIRSDDLTGLPPTYLTTAGFDPLRDEGLEYAAALQAAGNQITHVPHPTLCHGYANLLTVPGKIRQAHTHLTNHLRNALY</sequence>
<gene>
    <name evidence="5" type="ORF">EV653_4494</name>
</gene>
<feature type="compositionally biased region" description="Low complexity" evidence="3">
    <location>
        <begin position="186"/>
        <end position="211"/>
    </location>
</feature>
<organism evidence="5 6">
    <name type="scientific">Kribbella pratensis</name>
    <dbReference type="NCBI Taxonomy" id="2512112"/>
    <lineage>
        <taxon>Bacteria</taxon>
        <taxon>Bacillati</taxon>
        <taxon>Actinomycetota</taxon>
        <taxon>Actinomycetes</taxon>
        <taxon>Propionibacteriales</taxon>
        <taxon>Kribbellaceae</taxon>
        <taxon>Kribbella</taxon>
    </lineage>
</organism>
<evidence type="ECO:0000256" key="1">
    <source>
        <dbReference type="ARBA" id="ARBA00010515"/>
    </source>
</evidence>
<dbReference type="EMBL" id="SODP01000002">
    <property type="protein sequence ID" value="TDW70451.1"/>
    <property type="molecule type" value="Genomic_DNA"/>
</dbReference>
<dbReference type="InterPro" id="IPR002168">
    <property type="entry name" value="Lipase_GDXG_HIS_AS"/>
</dbReference>
<dbReference type="Pfam" id="PF07859">
    <property type="entry name" value="Abhydrolase_3"/>
    <property type="match status" value="1"/>
</dbReference>
<feature type="compositionally biased region" description="Low complexity" evidence="3">
    <location>
        <begin position="151"/>
        <end position="179"/>
    </location>
</feature>
<dbReference type="PANTHER" id="PTHR48081:SF8">
    <property type="entry name" value="ALPHA_BETA HYDROLASE FOLD-3 DOMAIN-CONTAINING PROTEIN-RELATED"/>
    <property type="match status" value="1"/>
</dbReference>
<feature type="compositionally biased region" description="Low complexity" evidence="3">
    <location>
        <begin position="104"/>
        <end position="128"/>
    </location>
</feature>
<dbReference type="InterPro" id="IPR013094">
    <property type="entry name" value="AB_hydrolase_3"/>
</dbReference>
<dbReference type="GO" id="GO:0016787">
    <property type="term" value="F:hydrolase activity"/>
    <property type="evidence" value="ECO:0007669"/>
    <property type="project" value="UniProtKB-KW"/>
</dbReference>
<dbReference type="Proteomes" id="UP000295146">
    <property type="component" value="Unassembled WGS sequence"/>
</dbReference>
<keyword evidence="6" id="KW-1185">Reference proteome</keyword>
<feature type="compositionally biased region" description="Gly residues" evidence="3">
    <location>
        <begin position="138"/>
        <end position="150"/>
    </location>
</feature>
<dbReference type="Gene3D" id="3.40.50.1820">
    <property type="entry name" value="alpha/beta hydrolase"/>
    <property type="match status" value="1"/>
</dbReference>
<dbReference type="SUPFAM" id="SSF53474">
    <property type="entry name" value="alpha/beta-Hydrolases"/>
    <property type="match status" value="1"/>
</dbReference>
<evidence type="ECO:0000313" key="5">
    <source>
        <dbReference type="EMBL" id="TDW70451.1"/>
    </source>
</evidence>
<comment type="similarity">
    <text evidence="1">Belongs to the 'GDXG' lipolytic enzyme family.</text>
</comment>
<dbReference type="PROSITE" id="PS01173">
    <property type="entry name" value="LIPASE_GDXG_HIS"/>
    <property type="match status" value="1"/>
</dbReference>
<dbReference type="PANTHER" id="PTHR48081">
    <property type="entry name" value="AB HYDROLASE SUPERFAMILY PROTEIN C4A8.06C"/>
    <property type="match status" value="1"/>
</dbReference>
<dbReference type="InterPro" id="IPR029058">
    <property type="entry name" value="AB_hydrolase_fold"/>
</dbReference>
<feature type="compositionally biased region" description="Gly residues" evidence="3">
    <location>
        <begin position="212"/>
        <end position="228"/>
    </location>
</feature>
<keyword evidence="2" id="KW-0378">Hydrolase</keyword>
<name>A0A4R8C5K3_9ACTN</name>
<evidence type="ECO:0000313" key="6">
    <source>
        <dbReference type="Proteomes" id="UP000295146"/>
    </source>
</evidence>
<dbReference type="InterPro" id="IPR050300">
    <property type="entry name" value="GDXG_lipolytic_enzyme"/>
</dbReference>
<feature type="region of interest" description="Disordered" evidence="3">
    <location>
        <begin position="97"/>
        <end position="241"/>
    </location>
</feature>
<evidence type="ECO:0000256" key="2">
    <source>
        <dbReference type="ARBA" id="ARBA00022801"/>
    </source>
</evidence>
<accession>A0A4R8C5K3</accession>
<proteinExistence type="inferred from homology"/>
<reference evidence="5 6" key="1">
    <citation type="submission" date="2019-03" db="EMBL/GenBank/DDBJ databases">
        <title>Genomic Encyclopedia of Type Strains, Phase III (KMG-III): the genomes of soil and plant-associated and newly described type strains.</title>
        <authorList>
            <person name="Whitman W."/>
        </authorList>
    </citation>
    <scope>NUCLEOTIDE SEQUENCE [LARGE SCALE GENOMIC DNA]</scope>
    <source>
        <strain evidence="5 6">VKM Ac-2573</strain>
    </source>
</reference>
<comment type="caution">
    <text evidence="5">The sequence shown here is derived from an EMBL/GenBank/DDBJ whole genome shotgun (WGS) entry which is preliminary data.</text>
</comment>
<protein>
    <submittedName>
        <fullName evidence="5">Acetyl esterase/lipase</fullName>
    </submittedName>
</protein>
<feature type="domain" description="Alpha/beta hydrolase fold-3" evidence="4">
    <location>
        <begin position="252"/>
        <end position="458"/>
    </location>
</feature>
<dbReference type="AlphaFoldDB" id="A0A4R8C5K3"/>
<evidence type="ECO:0000256" key="3">
    <source>
        <dbReference type="SAM" id="MobiDB-lite"/>
    </source>
</evidence>